<dbReference type="InterPro" id="IPR051696">
    <property type="entry name" value="DENN_Domain_GEFs"/>
</dbReference>
<organism evidence="2 3">
    <name type="scientific">Opisthorchis felineus</name>
    <dbReference type="NCBI Taxonomy" id="147828"/>
    <lineage>
        <taxon>Eukaryota</taxon>
        <taxon>Metazoa</taxon>
        <taxon>Spiralia</taxon>
        <taxon>Lophotrochozoa</taxon>
        <taxon>Platyhelminthes</taxon>
        <taxon>Trematoda</taxon>
        <taxon>Digenea</taxon>
        <taxon>Opisthorchiida</taxon>
        <taxon>Opisthorchiata</taxon>
        <taxon>Opisthorchiidae</taxon>
        <taxon>Opisthorchis</taxon>
    </lineage>
</organism>
<dbReference type="PANTHER" id="PTHR12296">
    <property type="entry name" value="DENN DOMAIN-CONTAINING PROTEIN 4"/>
    <property type="match status" value="1"/>
</dbReference>
<evidence type="ECO:0000313" key="3">
    <source>
        <dbReference type="Proteomes" id="UP000308267"/>
    </source>
</evidence>
<dbReference type="GO" id="GO:0031410">
    <property type="term" value="C:cytoplasmic vesicle"/>
    <property type="evidence" value="ECO:0007669"/>
    <property type="project" value="TreeGrafter"/>
</dbReference>
<name>A0A4S2MCM7_OPIFE</name>
<protein>
    <recommendedName>
        <fullName evidence="1">UDENN domain-containing protein</fullName>
    </recommendedName>
</protein>
<dbReference type="PANTHER" id="PTHR12296:SF30">
    <property type="entry name" value="DENN DOMAIN-CONTAINING PROTEIN CRAG"/>
    <property type="match status" value="1"/>
</dbReference>
<accession>A0A4S2MCM7</accession>
<evidence type="ECO:0000313" key="2">
    <source>
        <dbReference type="EMBL" id="TGZ74346.1"/>
    </source>
</evidence>
<proteinExistence type="predicted"/>
<dbReference type="Proteomes" id="UP000308267">
    <property type="component" value="Unassembled WGS sequence"/>
</dbReference>
<dbReference type="GO" id="GO:0032483">
    <property type="term" value="P:regulation of Rab protein signal transduction"/>
    <property type="evidence" value="ECO:0007669"/>
    <property type="project" value="TreeGrafter"/>
</dbReference>
<comment type="caution">
    <text evidence="2">The sequence shown here is derived from an EMBL/GenBank/DDBJ whole genome shotgun (WGS) entry which is preliminary data.</text>
</comment>
<dbReference type="InterPro" id="IPR043153">
    <property type="entry name" value="DENN_C"/>
</dbReference>
<reference evidence="2 3" key="1">
    <citation type="journal article" date="2019" name="BMC Genomics">
        <title>New insights from Opisthorchis felineus genome: update on genomics of the epidemiologically important liver flukes.</title>
        <authorList>
            <person name="Ershov N.I."/>
            <person name="Mordvinov V.A."/>
            <person name="Prokhortchouk E.B."/>
            <person name="Pakharukova M.Y."/>
            <person name="Gunbin K.V."/>
            <person name="Ustyantsev K."/>
            <person name="Genaev M.A."/>
            <person name="Blinov A.G."/>
            <person name="Mazur A."/>
            <person name="Boulygina E."/>
            <person name="Tsygankova S."/>
            <person name="Khrameeva E."/>
            <person name="Chekanov N."/>
            <person name="Fan G."/>
            <person name="Xiao A."/>
            <person name="Zhang H."/>
            <person name="Xu X."/>
            <person name="Yang H."/>
            <person name="Solovyev V."/>
            <person name="Lee S.M."/>
            <person name="Liu X."/>
            <person name="Afonnikov D.A."/>
            <person name="Skryabin K.G."/>
        </authorList>
    </citation>
    <scope>NUCLEOTIDE SEQUENCE [LARGE SCALE GENOMIC DNA]</scope>
    <source>
        <strain evidence="2">AK-0245</strain>
        <tissue evidence="2">Whole organism</tissue>
    </source>
</reference>
<sequence>MIFPLQWAVVYIPFIYMGHVQVIQSPFPYLIGVDSRFFDFFRLPHGGEGITYVDLDTKNFQPAESLGQEAVLTAKMLPRVSKVGLSSGSCR</sequence>
<dbReference type="PROSITE" id="PS50211">
    <property type="entry name" value="DENN"/>
    <property type="match status" value="1"/>
</dbReference>
<feature type="domain" description="UDENN" evidence="1">
    <location>
        <begin position="1"/>
        <end position="91"/>
    </location>
</feature>
<dbReference type="InterPro" id="IPR037516">
    <property type="entry name" value="Tripartite_DENN"/>
</dbReference>
<dbReference type="Pfam" id="PF02141">
    <property type="entry name" value="DENN"/>
    <property type="match status" value="1"/>
</dbReference>
<gene>
    <name evidence="2" type="ORF">CRM22_000988</name>
</gene>
<dbReference type="Gene3D" id="3.40.50.11500">
    <property type="match status" value="1"/>
</dbReference>
<evidence type="ECO:0000259" key="1">
    <source>
        <dbReference type="PROSITE" id="PS50211"/>
    </source>
</evidence>
<dbReference type="InterPro" id="IPR001194">
    <property type="entry name" value="cDENN_dom"/>
</dbReference>
<dbReference type="EMBL" id="SJOL01001915">
    <property type="protein sequence ID" value="TGZ74346.1"/>
    <property type="molecule type" value="Genomic_DNA"/>
</dbReference>
<dbReference type="STRING" id="147828.A0A4S2MCM7"/>
<keyword evidence="3" id="KW-1185">Reference proteome</keyword>
<dbReference type="OrthoDB" id="75250at2759"/>
<dbReference type="AlphaFoldDB" id="A0A4S2MCM7"/>
<dbReference type="GO" id="GO:0005085">
    <property type="term" value="F:guanyl-nucleotide exchange factor activity"/>
    <property type="evidence" value="ECO:0007669"/>
    <property type="project" value="UniProtKB-ARBA"/>
</dbReference>